<dbReference type="EMBL" id="JAWXXX010000001">
    <property type="protein sequence ID" value="MDX5893585.1"/>
    <property type="molecule type" value="Genomic_DNA"/>
</dbReference>
<dbReference type="Proteomes" id="UP001281130">
    <property type="component" value="Unassembled WGS sequence"/>
</dbReference>
<dbReference type="AlphaFoldDB" id="A0A023X2F3"/>
<dbReference type="HOGENOM" id="CLU_2059687_0_0_11"/>
<organism evidence="1 3">
    <name type="scientific">Rubrobacter radiotolerans</name>
    <name type="common">Arthrobacter radiotolerans</name>
    <dbReference type="NCBI Taxonomy" id="42256"/>
    <lineage>
        <taxon>Bacteria</taxon>
        <taxon>Bacillati</taxon>
        <taxon>Actinomycetota</taxon>
        <taxon>Rubrobacteria</taxon>
        <taxon>Rubrobacterales</taxon>
        <taxon>Rubrobacteraceae</taxon>
        <taxon>Rubrobacter</taxon>
    </lineage>
</organism>
<name>A0A023X2F3_RUBRA</name>
<dbReference type="OrthoDB" id="5244428at2"/>
<evidence type="ECO:0000313" key="2">
    <source>
        <dbReference type="EMBL" id="MDX5893585.1"/>
    </source>
</evidence>
<dbReference type="EMBL" id="CP007514">
    <property type="protein sequence ID" value="AHY46175.1"/>
    <property type="molecule type" value="Genomic_DNA"/>
</dbReference>
<dbReference type="KEGG" id="rrd:RradSPS_0892"/>
<dbReference type="RefSeq" id="WP_038680965.1">
    <property type="nucleotide sequence ID" value="NZ_CP007514.1"/>
</dbReference>
<gene>
    <name evidence="1" type="ORF">RradSPS_0892</name>
    <name evidence="2" type="ORF">SIL72_06020</name>
</gene>
<proteinExistence type="predicted"/>
<reference evidence="1 3" key="1">
    <citation type="submission" date="2014-03" db="EMBL/GenBank/DDBJ databases">
        <title>Complete genome sequence of the Radio-Resistant Rubrobacter radiotolerans RSPS-4.</title>
        <authorList>
            <person name="Egas C.C."/>
            <person name="Barroso C.C."/>
            <person name="Froufe H.J.C."/>
            <person name="Pacheco J.J."/>
            <person name="Albuquerque L.L."/>
            <person name="da Costa M.M.S."/>
        </authorList>
    </citation>
    <scope>NUCLEOTIDE SEQUENCE [LARGE SCALE GENOMIC DNA]</scope>
    <source>
        <strain evidence="1 3">RSPS-4</strain>
    </source>
</reference>
<accession>A0A023X2F3</accession>
<dbReference type="STRING" id="42256.RradSPS_0892"/>
<evidence type="ECO:0000313" key="3">
    <source>
        <dbReference type="Proteomes" id="UP000025229"/>
    </source>
</evidence>
<dbReference type="Proteomes" id="UP000025229">
    <property type="component" value="Chromosome"/>
</dbReference>
<keyword evidence="3" id="KW-1185">Reference proteome</keyword>
<evidence type="ECO:0000313" key="1">
    <source>
        <dbReference type="EMBL" id="AHY46175.1"/>
    </source>
</evidence>
<sequence>MATMEVRIRPEVLTEGRMRMELRHLDDEDIENTVRMKGWAWVLSRRAWVYAGEPDFIYRQIREVVITLPDIEFEADSIEETVRTVLSKARSEEEREEGRELLRQAFEKTGQPEGLRYLDDPG</sequence>
<reference evidence="2" key="2">
    <citation type="submission" date="2023-11" db="EMBL/GenBank/DDBJ databases">
        <title>MicrobeMod: A computational toolkit for identifying prokaryotic methylation and restriction-modification with nanopore sequencing.</title>
        <authorList>
            <person name="Crits-Christoph A."/>
            <person name="Kang S.C."/>
            <person name="Lee H."/>
            <person name="Ostrov N."/>
        </authorList>
    </citation>
    <scope>NUCLEOTIDE SEQUENCE</scope>
    <source>
        <strain evidence="2">ATCC 51242</strain>
    </source>
</reference>
<protein>
    <submittedName>
        <fullName evidence="1">Uncharacterized protein</fullName>
    </submittedName>
</protein>